<organism evidence="2">
    <name type="scientific">uncultured Nocardioidaceae bacterium</name>
    <dbReference type="NCBI Taxonomy" id="253824"/>
    <lineage>
        <taxon>Bacteria</taxon>
        <taxon>Bacillati</taxon>
        <taxon>Actinomycetota</taxon>
        <taxon>Actinomycetes</taxon>
        <taxon>Propionibacteriales</taxon>
        <taxon>Nocardioidaceae</taxon>
        <taxon>environmental samples</taxon>
    </lineage>
</organism>
<feature type="compositionally biased region" description="Basic and acidic residues" evidence="1">
    <location>
        <begin position="19"/>
        <end position="30"/>
    </location>
</feature>
<evidence type="ECO:0000256" key="1">
    <source>
        <dbReference type="SAM" id="MobiDB-lite"/>
    </source>
</evidence>
<reference evidence="2" key="1">
    <citation type="submission" date="2020-02" db="EMBL/GenBank/DDBJ databases">
        <authorList>
            <person name="Meier V. D."/>
        </authorList>
    </citation>
    <scope>NUCLEOTIDE SEQUENCE</scope>
    <source>
        <strain evidence="2">AVDCRST_MAG36</strain>
    </source>
</reference>
<proteinExistence type="predicted"/>
<sequence>MRSRGRGANTRPGLRVRRGPPERASERTLDPHGASCRVTGGSGVLEAPAS</sequence>
<gene>
    <name evidence="2" type="ORF">AVDCRST_MAG36-2786</name>
</gene>
<name>A0A6J4ML65_9ACTN</name>
<evidence type="ECO:0000313" key="2">
    <source>
        <dbReference type="EMBL" id="CAA9362873.1"/>
    </source>
</evidence>
<protein>
    <submittedName>
        <fullName evidence="2">Uncharacterized protein</fullName>
    </submittedName>
</protein>
<dbReference type="AlphaFoldDB" id="A0A6J4ML65"/>
<accession>A0A6J4ML65</accession>
<dbReference type="EMBL" id="CADCUH010000181">
    <property type="protein sequence ID" value="CAA9362873.1"/>
    <property type="molecule type" value="Genomic_DNA"/>
</dbReference>
<feature type="region of interest" description="Disordered" evidence="1">
    <location>
        <begin position="1"/>
        <end position="50"/>
    </location>
</feature>